<organism evidence="4 5">
    <name type="scientific">Sphingomonas quercus</name>
    <dbReference type="NCBI Taxonomy" id="2842451"/>
    <lineage>
        <taxon>Bacteria</taxon>
        <taxon>Pseudomonadati</taxon>
        <taxon>Pseudomonadota</taxon>
        <taxon>Alphaproteobacteria</taxon>
        <taxon>Sphingomonadales</taxon>
        <taxon>Sphingomonadaceae</taxon>
        <taxon>Sphingomonas</taxon>
    </lineage>
</organism>
<dbReference type="Proteomes" id="UP000776276">
    <property type="component" value="Unassembled WGS sequence"/>
</dbReference>
<dbReference type="Pfam" id="PF07995">
    <property type="entry name" value="GSDH"/>
    <property type="match status" value="1"/>
</dbReference>
<feature type="compositionally biased region" description="Low complexity" evidence="1">
    <location>
        <begin position="34"/>
        <end position="50"/>
    </location>
</feature>
<feature type="chain" id="PRO_5045837276" evidence="2">
    <location>
        <begin position="24"/>
        <end position="451"/>
    </location>
</feature>
<dbReference type="InterPro" id="IPR012938">
    <property type="entry name" value="Glc/Sorbosone_DH"/>
</dbReference>
<keyword evidence="2" id="KW-0732">Signal</keyword>
<dbReference type="PANTHER" id="PTHR19328">
    <property type="entry name" value="HEDGEHOG-INTERACTING PROTEIN"/>
    <property type="match status" value="1"/>
</dbReference>
<gene>
    <name evidence="4" type="ORF">KOF26_05950</name>
</gene>
<sequence length="451" mass="48468">MARLSPLLSAAFAAAVLSPSALAQAPVQSEAKANEATAARRAPRYPSYATVEGQPVETRPPEKKDDHPLFPGQTRAPYRATTSYKVETLADDLSAPWALGFLPQGRILITERLPGAFRILDRAGALSPPVDGLAALKAPPGAQIGLLDVAIDPKFASNQRIFFTYFEWADKNPNNTFVATARLDPARGTLSDVRTIFRAAPDLPAKGDISAGTKSGGRIAIGRDGYLYVLIGDRDGAGAHPWDVAQRLDNHLGKVIRITVDGKPAPGNPFIGQPGALPEIWAYGQRSQEGLAFDPASGKLWETEHGPRGGDELNLIEKGKNYGWPVITHGLDYSGAPVGDGIVARDGMAQPVYYWDPVIAPSGLAFYQGRLFPQWRGSLFVGGLRGMLVDRLKLVNGRVVEEEPLLTDLHLRIRDVRVGPDGAVYVLTDSGGALISENTPKTAKLLRIVPK</sequence>
<name>A0ABS6BIH9_9SPHN</name>
<proteinExistence type="predicted"/>
<evidence type="ECO:0000313" key="5">
    <source>
        <dbReference type="Proteomes" id="UP000776276"/>
    </source>
</evidence>
<evidence type="ECO:0000256" key="1">
    <source>
        <dbReference type="SAM" id="MobiDB-lite"/>
    </source>
</evidence>
<comment type="caution">
    <text evidence="4">The sequence shown here is derived from an EMBL/GenBank/DDBJ whole genome shotgun (WGS) entry which is preliminary data.</text>
</comment>
<dbReference type="PANTHER" id="PTHR19328:SF75">
    <property type="entry name" value="ALDOSE SUGAR DEHYDROGENASE YLII"/>
    <property type="match status" value="1"/>
</dbReference>
<feature type="region of interest" description="Disordered" evidence="1">
    <location>
        <begin position="33"/>
        <end position="74"/>
    </location>
</feature>
<feature type="compositionally biased region" description="Basic and acidic residues" evidence="1">
    <location>
        <begin position="59"/>
        <end position="68"/>
    </location>
</feature>
<dbReference type="RefSeq" id="WP_216321571.1">
    <property type="nucleotide sequence ID" value="NZ_JAHKRT010000002.1"/>
</dbReference>
<keyword evidence="5" id="KW-1185">Reference proteome</keyword>
<feature type="signal peptide" evidence="2">
    <location>
        <begin position="1"/>
        <end position="23"/>
    </location>
</feature>
<evidence type="ECO:0000259" key="3">
    <source>
        <dbReference type="Pfam" id="PF07995"/>
    </source>
</evidence>
<evidence type="ECO:0000256" key="2">
    <source>
        <dbReference type="SAM" id="SignalP"/>
    </source>
</evidence>
<accession>A0ABS6BIH9</accession>
<evidence type="ECO:0000313" key="4">
    <source>
        <dbReference type="EMBL" id="MBU3077407.1"/>
    </source>
</evidence>
<dbReference type="EMBL" id="JAHKRT010000002">
    <property type="protein sequence ID" value="MBU3077407.1"/>
    <property type="molecule type" value="Genomic_DNA"/>
</dbReference>
<feature type="domain" description="Glucose/Sorbosone dehydrogenase" evidence="3">
    <location>
        <begin position="93"/>
        <end position="434"/>
    </location>
</feature>
<reference evidence="4 5" key="1">
    <citation type="submission" date="2021-06" db="EMBL/GenBank/DDBJ databases">
        <title>Sphingomonas sp. XMGL2, whole genome shotgun sequencing project.</title>
        <authorList>
            <person name="Zhao G."/>
            <person name="Shen L."/>
        </authorList>
    </citation>
    <scope>NUCLEOTIDE SEQUENCE [LARGE SCALE GENOMIC DNA]</scope>
    <source>
        <strain evidence="4 5">XMGL2</strain>
    </source>
</reference>
<protein>
    <submittedName>
        <fullName evidence="4">PQQ-dependent sugar dehydrogenase</fullName>
    </submittedName>
</protein>